<keyword evidence="2" id="KW-0436">Ligase</keyword>
<proteinExistence type="predicted"/>
<evidence type="ECO:0000259" key="1">
    <source>
        <dbReference type="Pfam" id="PF02514"/>
    </source>
</evidence>
<dbReference type="GO" id="GO:0051116">
    <property type="term" value="F:cobaltochelatase activity"/>
    <property type="evidence" value="ECO:0007669"/>
    <property type="project" value="UniProtKB-EC"/>
</dbReference>
<comment type="caution">
    <text evidence="2">The sequence shown here is derived from an EMBL/GenBank/DDBJ whole genome shotgun (WGS) entry which is preliminary data.</text>
</comment>
<reference evidence="2" key="2">
    <citation type="submission" date="2021-09" db="EMBL/GenBank/DDBJ databases">
        <authorList>
            <person name="Gilroy R."/>
        </authorList>
    </citation>
    <scope>NUCLEOTIDE SEQUENCE</scope>
    <source>
        <strain evidence="2">ChiGjej1B1-18357</strain>
    </source>
</reference>
<feature type="domain" description="CobN/magnesium chelatase" evidence="1">
    <location>
        <begin position="2"/>
        <end position="380"/>
    </location>
</feature>
<dbReference type="PANTHER" id="PTHR44119">
    <property type="entry name" value="MAGNESIUM-CHELATASE SUBUNIT CHLH, CHLOROPLASTIC"/>
    <property type="match status" value="1"/>
</dbReference>
<reference evidence="2" key="1">
    <citation type="journal article" date="2021" name="PeerJ">
        <title>Extensive microbial diversity within the chicken gut microbiome revealed by metagenomics and culture.</title>
        <authorList>
            <person name="Gilroy R."/>
            <person name="Ravi A."/>
            <person name="Getino M."/>
            <person name="Pursley I."/>
            <person name="Horton D.L."/>
            <person name="Alikhan N.F."/>
            <person name="Baker D."/>
            <person name="Gharbi K."/>
            <person name="Hall N."/>
            <person name="Watson M."/>
            <person name="Adriaenssens E.M."/>
            <person name="Foster-Nyarko E."/>
            <person name="Jarju S."/>
            <person name="Secka A."/>
            <person name="Antonio M."/>
            <person name="Oren A."/>
            <person name="Chaudhuri R.R."/>
            <person name="La Ragione R."/>
            <person name="Hildebrand F."/>
            <person name="Pallen M.J."/>
        </authorList>
    </citation>
    <scope>NUCLEOTIDE SEQUENCE</scope>
    <source>
        <strain evidence="2">ChiGjej1B1-18357</strain>
    </source>
</reference>
<feature type="non-terminal residue" evidence="2">
    <location>
        <position position="1"/>
    </location>
</feature>
<name>A0A921F5K7_9ACTN</name>
<evidence type="ECO:0000313" key="2">
    <source>
        <dbReference type="EMBL" id="HJE92037.1"/>
    </source>
</evidence>
<dbReference type="EMBL" id="DYXM01000261">
    <property type="protein sequence ID" value="HJE92037.1"/>
    <property type="molecule type" value="Genomic_DNA"/>
</dbReference>
<organism evidence="2 3">
    <name type="scientific">Dietzia timorensis</name>
    <dbReference type="NCBI Taxonomy" id="499555"/>
    <lineage>
        <taxon>Bacteria</taxon>
        <taxon>Bacillati</taxon>
        <taxon>Actinomycetota</taxon>
        <taxon>Actinomycetes</taxon>
        <taxon>Mycobacteriales</taxon>
        <taxon>Dietziaceae</taxon>
        <taxon>Dietzia</taxon>
    </lineage>
</organism>
<accession>A0A921F5K7</accession>
<protein>
    <submittedName>
        <fullName evidence="2">Cobaltochelatase subunit CobN</fullName>
        <ecNumber evidence="2">6.6.1.2</ecNumber>
    </submittedName>
</protein>
<dbReference type="AlphaFoldDB" id="A0A921F5K7"/>
<dbReference type="EC" id="6.6.1.2" evidence="2"/>
<sequence length="401" mass="44206">INVLPTGRNFYSVDPRALPSPLAWDTGQLMADSLLRRHKEDTGEYPKSVGLSVWGTSAMRTSGDDVAEVFALLGIRPRWDEASRRIVGLEPIPLAELGRPRVDVTVRISGFFRDAFPHVLALIDDAVRMAAEQDEPADSNFLRANVDADTAAGIDPERAADRVFGSKPGTYGAGILQAIDTGNWRDDADLAAVYTEWGGYSYGRGRDGVPAGADMQRVYGRIDVAAKNVDSLEHDVLDSDDYYQFHGGMVATVKALRGSAPAAYVGDSTRPDSVRTRSLLEETSRVIRARVLNPRWIEGMRKHGYKGAFEMAATVDYLFGFDATTSVIDDWTYDAVTREYVLNPENRAFLEKSNPWAMHSMAERLLEAADRGLWAEPDPQVLEDLREAFLDAEGTIEGGEQ</sequence>
<dbReference type="PANTHER" id="PTHR44119:SF4">
    <property type="entry name" value="AEROBIC COBALTOCHELATASE SUBUNIT COBN"/>
    <property type="match status" value="1"/>
</dbReference>
<dbReference type="Proteomes" id="UP000776650">
    <property type="component" value="Unassembled WGS sequence"/>
</dbReference>
<gene>
    <name evidence="2" type="ORF">K8V11_13610</name>
</gene>
<dbReference type="InterPro" id="IPR003672">
    <property type="entry name" value="CobN/Mg_chltase"/>
</dbReference>
<dbReference type="RefSeq" id="WP_303915372.1">
    <property type="nucleotide sequence ID" value="NZ_DYXM01000261.1"/>
</dbReference>
<dbReference type="Pfam" id="PF02514">
    <property type="entry name" value="CobN-Mg_chel"/>
    <property type="match status" value="1"/>
</dbReference>
<evidence type="ECO:0000313" key="3">
    <source>
        <dbReference type="Proteomes" id="UP000776650"/>
    </source>
</evidence>